<comment type="similarity">
    <text evidence="1 5">Belongs to the peptidase S8 family.</text>
</comment>
<gene>
    <name evidence="8" type="ORF">GTS_51710</name>
</gene>
<keyword evidence="4 5" id="KW-0720">Serine protease</keyword>
<dbReference type="Gene3D" id="2.60.120.380">
    <property type="match status" value="1"/>
</dbReference>
<keyword evidence="2 5" id="KW-0645">Protease</keyword>
<dbReference type="Proteomes" id="UP000298860">
    <property type="component" value="Unassembled WGS sequence"/>
</dbReference>
<evidence type="ECO:0000259" key="7">
    <source>
        <dbReference type="Pfam" id="PF00082"/>
    </source>
</evidence>
<dbReference type="InterPro" id="IPR022398">
    <property type="entry name" value="Peptidase_S8_His-AS"/>
</dbReference>
<dbReference type="InterPro" id="IPR000209">
    <property type="entry name" value="Peptidase_S8/S53_dom"/>
</dbReference>
<sequence>MTRITINGVSVDPVAQSDHLRAAGLESADASQSNYVLIQTREPLSDEQRTRLTELGVDIHQYVPENTYRCGYRPADLDAIRALPFVVWADVYLQGFKVPPALRPDMRTAPASVVPTAVPRSPSRRLREVDVVLHDDVDAASESLRARLAEAAGREVDAVQVGRRKVRLTVPEWQLGDLAAVDEVRQIEEVPERKLFNNVARPLLNADVVLHGTPYQGDGEVVAVADTGFDLGSTTDVHPAFQDRVAALHALGRRHPDRTDDPDGHGTHVAGSVLGDGRSSTMGGSIQGTAPRATLVLQSMLDRRGALGGIPADLHDLFEPPYEQDGARIHTNSWGSVIPGLPYDASAEEIDDMVWNHPDLVICFAAGNDGTDDNADGVVDSGEIGSQAAAKNCITVGASESLREDFAHTYGEYWPPRFRADPMHSDRQADDPEGLVAFSSRGPTKEGRYKPDVVAPGTCILSTRSRAVASPTTDFGNSSDPLFFFDSGTSMATPLVAGCVAVLREALSKNGTPKPSAALVKAALINGAVALTGQYTPTEAGATPNVNDGFGRVDLAGSVTVAGRDGDGGAGEGGPLAQDGTETFTVEIPERPGRAPAAGGAGATLKITLAWTDPPGAALQNDLDLIVRAANGEERHGNMGTSQRFDRRNNVEQVVWPNMPPGRTEVIVRAHRITRFPQPFAYAWRVG</sequence>
<reference evidence="9" key="1">
    <citation type="submission" date="2019-04" db="EMBL/GenBank/DDBJ databases">
        <title>Draft genome sequence of Pseudonocardiaceae bacterium SL3-2-4.</title>
        <authorList>
            <person name="Ningsih F."/>
            <person name="Yokota A."/>
            <person name="Sakai Y."/>
            <person name="Nanatani K."/>
            <person name="Yabe S."/>
            <person name="Oetari A."/>
            <person name="Sjamsuridzal W."/>
        </authorList>
    </citation>
    <scope>NUCLEOTIDE SEQUENCE [LARGE SCALE GENOMIC DNA]</scope>
    <source>
        <strain evidence="9">SL3-2-4</strain>
    </source>
</reference>
<dbReference type="PANTHER" id="PTHR43399">
    <property type="entry name" value="SUBTILISIN-RELATED"/>
    <property type="match status" value="1"/>
</dbReference>
<proteinExistence type="inferred from homology"/>
<evidence type="ECO:0000256" key="4">
    <source>
        <dbReference type="ARBA" id="ARBA00022825"/>
    </source>
</evidence>
<dbReference type="PROSITE" id="PS00137">
    <property type="entry name" value="SUBTILASE_HIS"/>
    <property type="match status" value="1"/>
</dbReference>
<dbReference type="InterPro" id="IPR023828">
    <property type="entry name" value="Peptidase_S8_Ser-AS"/>
</dbReference>
<comment type="caution">
    <text evidence="8">The sequence shown here is derived from an EMBL/GenBank/DDBJ whole genome shotgun (WGS) entry which is preliminary data.</text>
</comment>
<dbReference type="InterPro" id="IPR034058">
    <property type="entry name" value="TagA/B/C/D_pept_dom"/>
</dbReference>
<dbReference type="InterPro" id="IPR015500">
    <property type="entry name" value="Peptidase_S8_subtilisin-rel"/>
</dbReference>
<feature type="compositionally biased region" description="Polar residues" evidence="6">
    <location>
        <begin position="278"/>
        <end position="287"/>
    </location>
</feature>
<feature type="domain" description="Peptidase S8/S53" evidence="7">
    <location>
        <begin position="217"/>
        <end position="546"/>
    </location>
</feature>
<dbReference type="PROSITE" id="PS51892">
    <property type="entry name" value="SUBTILASE"/>
    <property type="match status" value="1"/>
</dbReference>
<dbReference type="InterPro" id="IPR051048">
    <property type="entry name" value="Peptidase_S8/S53_subtilisin"/>
</dbReference>
<dbReference type="PROSITE" id="PS00138">
    <property type="entry name" value="SUBTILASE_SER"/>
    <property type="match status" value="1"/>
</dbReference>
<dbReference type="Gene3D" id="3.40.50.200">
    <property type="entry name" value="Peptidase S8/S53 domain"/>
    <property type="match status" value="1"/>
</dbReference>
<feature type="active site" description="Charge relay system" evidence="5">
    <location>
        <position position="226"/>
    </location>
</feature>
<evidence type="ECO:0000256" key="2">
    <source>
        <dbReference type="ARBA" id="ARBA00022670"/>
    </source>
</evidence>
<dbReference type="GO" id="GO:0006508">
    <property type="term" value="P:proteolysis"/>
    <property type="evidence" value="ECO:0007669"/>
    <property type="project" value="UniProtKB-KW"/>
</dbReference>
<name>A0A4D4JFV6_9PSEU</name>
<dbReference type="InterPro" id="IPR008979">
    <property type="entry name" value="Galactose-bd-like_sf"/>
</dbReference>
<dbReference type="EMBL" id="BJFL01000046">
    <property type="protein sequence ID" value="GDY33538.1"/>
    <property type="molecule type" value="Genomic_DNA"/>
</dbReference>
<evidence type="ECO:0000256" key="6">
    <source>
        <dbReference type="SAM" id="MobiDB-lite"/>
    </source>
</evidence>
<dbReference type="SUPFAM" id="SSF52743">
    <property type="entry name" value="Subtilisin-like"/>
    <property type="match status" value="1"/>
</dbReference>
<dbReference type="InterPro" id="IPR036852">
    <property type="entry name" value="Peptidase_S8/S53_dom_sf"/>
</dbReference>
<evidence type="ECO:0000256" key="3">
    <source>
        <dbReference type="ARBA" id="ARBA00022801"/>
    </source>
</evidence>
<feature type="compositionally biased region" description="Basic and acidic residues" evidence="6">
    <location>
        <begin position="257"/>
        <end position="266"/>
    </location>
</feature>
<keyword evidence="9" id="KW-1185">Reference proteome</keyword>
<dbReference type="SUPFAM" id="SSF49785">
    <property type="entry name" value="Galactose-binding domain-like"/>
    <property type="match status" value="1"/>
</dbReference>
<dbReference type="PANTHER" id="PTHR43399:SF4">
    <property type="entry name" value="CELL WALL-ASSOCIATED PROTEASE"/>
    <property type="match status" value="1"/>
</dbReference>
<protein>
    <recommendedName>
        <fullName evidence="7">Peptidase S8/S53 domain-containing protein</fullName>
    </recommendedName>
</protein>
<keyword evidence="3 5" id="KW-0378">Hydrolase</keyword>
<organism evidence="8 9">
    <name type="scientific">Gandjariella thermophila</name>
    <dbReference type="NCBI Taxonomy" id="1931992"/>
    <lineage>
        <taxon>Bacteria</taxon>
        <taxon>Bacillati</taxon>
        <taxon>Actinomycetota</taxon>
        <taxon>Actinomycetes</taxon>
        <taxon>Pseudonocardiales</taxon>
        <taxon>Pseudonocardiaceae</taxon>
        <taxon>Gandjariella</taxon>
    </lineage>
</organism>
<feature type="active site" description="Charge relay system" evidence="5">
    <location>
        <position position="490"/>
    </location>
</feature>
<evidence type="ECO:0000313" key="9">
    <source>
        <dbReference type="Proteomes" id="UP000298860"/>
    </source>
</evidence>
<evidence type="ECO:0000313" key="8">
    <source>
        <dbReference type="EMBL" id="GDY33538.1"/>
    </source>
</evidence>
<feature type="region of interest" description="Disordered" evidence="6">
    <location>
        <begin position="256"/>
        <end position="287"/>
    </location>
</feature>
<dbReference type="RefSeq" id="WP_137816475.1">
    <property type="nucleotide sequence ID" value="NZ_BJFL01000046.1"/>
</dbReference>
<dbReference type="OrthoDB" id="9813435at2"/>
<dbReference type="PRINTS" id="PR00723">
    <property type="entry name" value="SUBTILISIN"/>
</dbReference>
<dbReference type="GO" id="GO:0004252">
    <property type="term" value="F:serine-type endopeptidase activity"/>
    <property type="evidence" value="ECO:0007669"/>
    <property type="project" value="UniProtKB-UniRule"/>
</dbReference>
<dbReference type="AlphaFoldDB" id="A0A4D4JFV6"/>
<dbReference type="Pfam" id="PF00082">
    <property type="entry name" value="Peptidase_S8"/>
    <property type="match status" value="1"/>
</dbReference>
<evidence type="ECO:0000256" key="5">
    <source>
        <dbReference type="PROSITE-ProRule" id="PRU01240"/>
    </source>
</evidence>
<feature type="active site" description="Charge relay system" evidence="5">
    <location>
        <position position="265"/>
    </location>
</feature>
<accession>A0A4D4JFV6</accession>
<dbReference type="CDD" id="cd04842">
    <property type="entry name" value="Peptidases_S8_Kp43_protease"/>
    <property type="match status" value="1"/>
</dbReference>
<evidence type="ECO:0000256" key="1">
    <source>
        <dbReference type="ARBA" id="ARBA00011073"/>
    </source>
</evidence>